<dbReference type="EMBL" id="RKLN01000001">
    <property type="protein sequence ID" value="RVW06574.1"/>
    <property type="molecule type" value="Genomic_DNA"/>
</dbReference>
<sequence length="106" mass="10748">MSFIRKAMAVVAVTSGLVAGGSGIAQAASVEPSVQAVSAMTSPAPIADTGEFQSPGSLGNIVGSVVMPVFYPYFLMMCEVAADTDDLSLQTMNEACASFFSVLGSS</sequence>
<evidence type="ECO:0000256" key="1">
    <source>
        <dbReference type="SAM" id="SignalP"/>
    </source>
</evidence>
<name>A0A3S3AK35_9NOCA</name>
<accession>A0A3S3AK35</accession>
<evidence type="ECO:0008006" key="4">
    <source>
        <dbReference type="Google" id="ProtNLM"/>
    </source>
</evidence>
<dbReference type="Proteomes" id="UP000284333">
    <property type="component" value="Unassembled WGS sequence"/>
</dbReference>
<reference evidence="2 3" key="1">
    <citation type="submission" date="2018-11" db="EMBL/GenBank/DDBJ databases">
        <title>Rhodococcus spongicola sp. nov. and Rhodococcus xishaensis sp. nov. from marine sponges.</title>
        <authorList>
            <person name="Li L."/>
            <person name="Lin H.W."/>
        </authorList>
    </citation>
    <scope>NUCLEOTIDE SEQUENCE [LARGE SCALE GENOMIC DNA]</scope>
    <source>
        <strain evidence="2 3">LHW50502</strain>
    </source>
</reference>
<evidence type="ECO:0000313" key="2">
    <source>
        <dbReference type="EMBL" id="RVW06574.1"/>
    </source>
</evidence>
<gene>
    <name evidence="2" type="ORF">EF834_04000</name>
</gene>
<proteinExistence type="predicted"/>
<dbReference type="AlphaFoldDB" id="A0A3S3AK35"/>
<dbReference type="OrthoDB" id="9907455at2"/>
<feature type="chain" id="PRO_5018702352" description="Secreted protein" evidence="1">
    <location>
        <begin position="28"/>
        <end position="106"/>
    </location>
</feature>
<comment type="caution">
    <text evidence="2">The sequence shown here is derived from an EMBL/GenBank/DDBJ whole genome shotgun (WGS) entry which is preliminary data.</text>
</comment>
<keyword evidence="3" id="KW-1185">Reference proteome</keyword>
<feature type="signal peptide" evidence="1">
    <location>
        <begin position="1"/>
        <end position="27"/>
    </location>
</feature>
<organism evidence="2 3">
    <name type="scientific">Rhodococcus spongiicola</name>
    <dbReference type="NCBI Taxonomy" id="2487352"/>
    <lineage>
        <taxon>Bacteria</taxon>
        <taxon>Bacillati</taxon>
        <taxon>Actinomycetota</taxon>
        <taxon>Actinomycetes</taxon>
        <taxon>Mycobacteriales</taxon>
        <taxon>Nocardiaceae</taxon>
        <taxon>Rhodococcus</taxon>
    </lineage>
</organism>
<protein>
    <recommendedName>
        <fullName evidence="4">Secreted protein</fullName>
    </recommendedName>
</protein>
<dbReference type="RefSeq" id="WP_127945889.1">
    <property type="nucleotide sequence ID" value="NZ_RKLN01000001.1"/>
</dbReference>
<keyword evidence="1" id="KW-0732">Signal</keyword>
<evidence type="ECO:0000313" key="3">
    <source>
        <dbReference type="Proteomes" id="UP000284333"/>
    </source>
</evidence>